<proteinExistence type="predicted"/>
<evidence type="ECO:0000313" key="2">
    <source>
        <dbReference type="Proteomes" id="UP001499986"/>
    </source>
</evidence>
<evidence type="ECO:0000313" key="1">
    <source>
        <dbReference type="EMBL" id="GAA2407692.1"/>
    </source>
</evidence>
<comment type="caution">
    <text evidence="1">The sequence shown here is derived from an EMBL/GenBank/DDBJ whole genome shotgun (WGS) entry which is preliminary data.</text>
</comment>
<gene>
    <name evidence="1" type="ORF">GCM10010255_48890</name>
</gene>
<sequence>MFEAIRWRCYARVANRRSAERVVGRIGELLVHTVELDGYERYWKFPDLAELRFVSPLGCSAPQDALLVTLQRAWRVATPWSVSNPEAGARHEFEGVASSDVGARFSVAGVEWMEFTVTDRDQNPLPDGAS</sequence>
<dbReference type="Proteomes" id="UP001499986">
    <property type="component" value="Unassembled WGS sequence"/>
</dbReference>
<dbReference type="EMBL" id="BAAASE010000006">
    <property type="protein sequence ID" value="GAA2407692.1"/>
    <property type="molecule type" value="Genomic_DNA"/>
</dbReference>
<protein>
    <submittedName>
        <fullName evidence="1">Uncharacterized protein</fullName>
    </submittedName>
</protein>
<keyword evidence="2" id="KW-1185">Reference proteome</keyword>
<name>A0ABN3IMR1_9ACTN</name>
<accession>A0ABN3IMR1</accession>
<reference evidence="2" key="1">
    <citation type="journal article" date="2019" name="Int. J. Syst. Evol. Microbiol.">
        <title>The Global Catalogue of Microorganisms (GCM) 10K type strain sequencing project: providing services to taxonomists for standard genome sequencing and annotation.</title>
        <authorList>
            <consortium name="The Broad Institute Genomics Platform"/>
            <consortium name="The Broad Institute Genome Sequencing Center for Infectious Disease"/>
            <person name="Wu L."/>
            <person name="Ma J."/>
        </authorList>
    </citation>
    <scope>NUCLEOTIDE SEQUENCE [LARGE SCALE GENOMIC DNA]</scope>
    <source>
        <strain evidence="2">JCM 4358</strain>
    </source>
</reference>
<organism evidence="1 2">
    <name type="scientific">Streptomyces coeruleofuscus</name>
    <dbReference type="NCBI Taxonomy" id="66879"/>
    <lineage>
        <taxon>Bacteria</taxon>
        <taxon>Bacillati</taxon>
        <taxon>Actinomycetota</taxon>
        <taxon>Actinomycetes</taxon>
        <taxon>Kitasatosporales</taxon>
        <taxon>Streptomycetaceae</taxon>
        <taxon>Streptomyces</taxon>
    </lineage>
</organism>